<evidence type="ECO:0000313" key="3">
    <source>
        <dbReference type="Proteomes" id="UP001283361"/>
    </source>
</evidence>
<proteinExistence type="predicted"/>
<feature type="chain" id="PRO_5042207307" description="Secreted protein" evidence="1">
    <location>
        <begin position="23"/>
        <end position="140"/>
    </location>
</feature>
<name>A0AAE0XDU5_9GAST</name>
<reference evidence="2" key="1">
    <citation type="journal article" date="2023" name="G3 (Bethesda)">
        <title>A reference genome for the long-term kleptoplast-retaining sea slug Elysia crispata morphotype clarki.</title>
        <authorList>
            <person name="Eastman K.E."/>
            <person name="Pendleton A.L."/>
            <person name="Shaikh M.A."/>
            <person name="Suttiyut T."/>
            <person name="Ogas R."/>
            <person name="Tomko P."/>
            <person name="Gavelis G."/>
            <person name="Widhalm J.R."/>
            <person name="Wisecaver J.H."/>
        </authorList>
    </citation>
    <scope>NUCLEOTIDE SEQUENCE</scope>
    <source>
        <strain evidence="2">ECLA1</strain>
    </source>
</reference>
<gene>
    <name evidence="2" type="ORF">RRG08_021562</name>
</gene>
<protein>
    <recommendedName>
        <fullName evidence="4">Secreted protein</fullName>
    </recommendedName>
</protein>
<comment type="caution">
    <text evidence="2">The sequence shown here is derived from an EMBL/GenBank/DDBJ whole genome shotgun (WGS) entry which is preliminary data.</text>
</comment>
<dbReference type="Proteomes" id="UP001283361">
    <property type="component" value="Unassembled WGS sequence"/>
</dbReference>
<sequence length="140" mass="16081">MSCLRTWLVTWLEVCLLSQCIGSPVLKRQRYHWTYNQAGVFLFIRCHSQETFTATRHHIDFSRKLTWNRHTARQHRKASLSWQGLYHVANGVTIVTEAGISNGMELGSADMDMAVTGYKRMLWHATTGEPLGDRWATTGQ</sequence>
<evidence type="ECO:0000313" key="2">
    <source>
        <dbReference type="EMBL" id="KAK3690864.1"/>
    </source>
</evidence>
<organism evidence="2 3">
    <name type="scientific">Elysia crispata</name>
    <name type="common">lettuce slug</name>
    <dbReference type="NCBI Taxonomy" id="231223"/>
    <lineage>
        <taxon>Eukaryota</taxon>
        <taxon>Metazoa</taxon>
        <taxon>Spiralia</taxon>
        <taxon>Lophotrochozoa</taxon>
        <taxon>Mollusca</taxon>
        <taxon>Gastropoda</taxon>
        <taxon>Heterobranchia</taxon>
        <taxon>Euthyneura</taxon>
        <taxon>Panpulmonata</taxon>
        <taxon>Sacoglossa</taxon>
        <taxon>Placobranchoidea</taxon>
        <taxon>Plakobranchidae</taxon>
        <taxon>Elysia</taxon>
    </lineage>
</organism>
<dbReference type="AlphaFoldDB" id="A0AAE0XDU5"/>
<accession>A0AAE0XDU5</accession>
<evidence type="ECO:0000256" key="1">
    <source>
        <dbReference type="SAM" id="SignalP"/>
    </source>
</evidence>
<keyword evidence="1" id="KW-0732">Signal</keyword>
<evidence type="ECO:0008006" key="4">
    <source>
        <dbReference type="Google" id="ProtNLM"/>
    </source>
</evidence>
<keyword evidence="3" id="KW-1185">Reference proteome</keyword>
<dbReference type="EMBL" id="JAWDGP010008106">
    <property type="protein sequence ID" value="KAK3690864.1"/>
    <property type="molecule type" value="Genomic_DNA"/>
</dbReference>
<feature type="signal peptide" evidence="1">
    <location>
        <begin position="1"/>
        <end position="22"/>
    </location>
</feature>